<sequence>MGDSGRNVMREKEEVGGKANAGVWVRVAKACVEWILAWALDILQGQTIHHLTQFQVVLDGAWQSLYFSLKFCNSRLYTGNLGMISLRNAYHGGSSSTMGLTAHNTWKYPIPEGVLGLWRCSFFCQFGEYLASPRRLAIDCYEGKRRATMQGYHHLYHTWCWETQIRYDDRINAPIL</sequence>
<reference evidence="2" key="1">
    <citation type="journal article" date="2017" name="Front. Plant Sci.">
        <title>Climate Clever Clovers: New Paradigm to Reduce the Environmental Footprint of Ruminants by Breeding Low Methanogenic Forages Utilizing Haplotype Variation.</title>
        <authorList>
            <person name="Kaur P."/>
            <person name="Appels R."/>
            <person name="Bayer P.E."/>
            <person name="Keeble-Gagnere G."/>
            <person name="Wang J."/>
            <person name="Hirakawa H."/>
            <person name="Shirasawa K."/>
            <person name="Vercoe P."/>
            <person name="Stefanova K."/>
            <person name="Durmic Z."/>
            <person name="Nichols P."/>
            <person name="Revell C."/>
            <person name="Isobe S.N."/>
            <person name="Edwards D."/>
            <person name="Erskine W."/>
        </authorList>
    </citation>
    <scope>NUCLEOTIDE SEQUENCE [LARGE SCALE GENOMIC DNA]</scope>
    <source>
        <strain evidence="2">cv. Daliak</strain>
    </source>
</reference>
<dbReference type="EMBL" id="DF973643">
    <property type="protein sequence ID" value="GAU36819.1"/>
    <property type="molecule type" value="Genomic_DNA"/>
</dbReference>
<dbReference type="OrthoDB" id="10261433at2759"/>
<evidence type="ECO:0000313" key="1">
    <source>
        <dbReference type="EMBL" id="GAU36819.1"/>
    </source>
</evidence>
<dbReference type="Proteomes" id="UP000242715">
    <property type="component" value="Unassembled WGS sequence"/>
</dbReference>
<evidence type="ECO:0000313" key="2">
    <source>
        <dbReference type="Proteomes" id="UP000242715"/>
    </source>
</evidence>
<accession>A0A2Z6NZC2</accession>
<keyword evidence="2" id="KW-1185">Reference proteome</keyword>
<name>A0A2Z6NZC2_TRISU</name>
<proteinExistence type="predicted"/>
<protein>
    <submittedName>
        <fullName evidence="1">Uncharacterized protein</fullName>
    </submittedName>
</protein>
<organism evidence="1 2">
    <name type="scientific">Trifolium subterraneum</name>
    <name type="common">Subterranean clover</name>
    <dbReference type="NCBI Taxonomy" id="3900"/>
    <lineage>
        <taxon>Eukaryota</taxon>
        <taxon>Viridiplantae</taxon>
        <taxon>Streptophyta</taxon>
        <taxon>Embryophyta</taxon>
        <taxon>Tracheophyta</taxon>
        <taxon>Spermatophyta</taxon>
        <taxon>Magnoliopsida</taxon>
        <taxon>eudicotyledons</taxon>
        <taxon>Gunneridae</taxon>
        <taxon>Pentapetalae</taxon>
        <taxon>rosids</taxon>
        <taxon>fabids</taxon>
        <taxon>Fabales</taxon>
        <taxon>Fabaceae</taxon>
        <taxon>Papilionoideae</taxon>
        <taxon>50 kb inversion clade</taxon>
        <taxon>NPAAA clade</taxon>
        <taxon>Hologalegina</taxon>
        <taxon>IRL clade</taxon>
        <taxon>Trifolieae</taxon>
        <taxon>Trifolium</taxon>
    </lineage>
</organism>
<dbReference type="AlphaFoldDB" id="A0A2Z6NZC2"/>
<gene>
    <name evidence="1" type="ORF">TSUD_320560</name>
</gene>